<feature type="compositionally biased region" description="Polar residues" evidence="1">
    <location>
        <begin position="84"/>
        <end position="104"/>
    </location>
</feature>
<accession>A0A4P9WMC1</accession>
<feature type="compositionally biased region" description="Polar residues" evidence="1">
    <location>
        <begin position="252"/>
        <end position="262"/>
    </location>
</feature>
<evidence type="ECO:0000313" key="2">
    <source>
        <dbReference type="EMBL" id="RKO94221.1"/>
    </source>
</evidence>
<keyword evidence="3" id="KW-1185">Reference proteome</keyword>
<proteinExistence type="predicted"/>
<protein>
    <submittedName>
        <fullName evidence="2">Uncharacterized protein</fullName>
    </submittedName>
</protein>
<feature type="region of interest" description="Disordered" evidence="1">
    <location>
        <begin position="197"/>
        <end position="281"/>
    </location>
</feature>
<evidence type="ECO:0000256" key="1">
    <source>
        <dbReference type="SAM" id="MobiDB-lite"/>
    </source>
</evidence>
<name>A0A4P9WMC1_9FUNG</name>
<dbReference type="AlphaFoldDB" id="A0A4P9WMC1"/>
<feature type="region of interest" description="Disordered" evidence="1">
    <location>
        <begin position="1"/>
        <end position="110"/>
    </location>
</feature>
<sequence length="281" mass="29883">MPDTGAVRTQTLARSFTVRLSTSPPTPPPTNLILSNPGDKEKGKATAGSAAPANAKEGTIERKKQAKPKSASSKAFSSQAASSGNTSLLDTSSCGTSATPSDNSSRGKKWTEGESVDLLKAYKVILTDRENTLGTSLHMHAEFVHFGPDTPRLADACSTSQRPFEALKPVLEHKASMDPPFLIRSLMPMDSLVTTTFPDPANGDDATPASVDPFNFSKKTKKRKKRDEEAESGPALMSTHQEYPVIRPPPTSTASISVSSGAQDGDGGSEDAYEHIYSWEG</sequence>
<gene>
    <name evidence="2" type="ORF">BDK51DRAFT_50206</name>
</gene>
<organism evidence="2 3">
    <name type="scientific">Blyttiomyces helicus</name>
    <dbReference type="NCBI Taxonomy" id="388810"/>
    <lineage>
        <taxon>Eukaryota</taxon>
        <taxon>Fungi</taxon>
        <taxon>Fungi incertae sedis</taxon>
        <taxon>Chytridiomycota</taxon>
        <taxon>Chytridiomycota incertae sedis</taxon>
        <taxon>Chytridiomycetes</taxon>
        <taxon>Chytridiomycetes incertae sedis</taxon>
        <taxon>Blyttiomyces</taxon>
    </lineage>
</organism>
<evidence type="ECO:0000313" key="3">
    <source>
        <dbReference type="Proteomes" id="UP000269721"/>
    </source>
</evidence>
<dbReference type="EMBL" id="KZ993967">
    <property type="protein sequence ID" value="RKO94221.1"/>
    <property type="molecule type" value="Genomic_DNA"/>
</dbReference>
<reference evidence="3" key="1">
    <citation type="journal article" date="2018" name="Nat. Microbiol.">
        <title>Leveraging single-cell genomics to expand the fungal tree of life.</title>
        <authorList>
            <person name="Ahrendt S.R."/>
            <person name="Quandt C.A."/>
            <person name="Ciobanu D."/>
            <person name="Clum A."/>
            <person name="Salamov A."/>
            <person name="Andreopoulos B."/>
            <person name="Cheng J.F."/>
            <person name="Woyke T."/>
            <person name="Pelin A."/>
            <person name="Henrissat B."/>
            <person name="Reynolds N.K."/>
            <person name="Benny G.L."/>
            <person name="Smith M.E."/>
            <person name="James T.Y."/>
            <person name="Grigoriev I.V."/>
        </authorList>
    </citation>
    <scope>NUCLEOTIDE SEQUENCE [LARGE SCALE GENOMIC DNA]</scope>
</reference>
<dbReference type="Proteomes" id="UP000269721">
    <property type="component" value="Unassembled WGS sequence"/>
</dbReference>
<feature type="compositionally biased region" description="Low complexity" evidence="1">
    <location>
        <begin position="68"/>
        <end position="83"/>
    </location>
</feature>